<feature type="compositionally biased region" description="Polar residues" evidence="1">
    <location>
        <begin position="33"/>
        <end position="49"/>
    </location>
</feature>
<reference evidence="2" key="1">
    <citation type="journal article" date="2022" name="bioRxiv">
        <title>Sequencing and chromosome-scale assembly of the giantPleurodeles waltlgenome.</title>
        <authorList>
            <person name="Brown T."/>
            <person name="Elewa A."/>
            <person name="Iarovenko S."/>
            <person name="Subramanian E."/>
            <person name="Araus A.J."/>
            <person name="Petzold A."/>
            <person name="Susuki M."/>
            <person name="Suzuki K.-i.T."/>
            <person name="Hayashi T."/>
            <person name="Toyoda A."/>
            <person name="Oliveira C."/>
            <person name="Osipova E."/>
            <person name="Leigh N.D."/>
            <person name="Simon A."/>
            <person name="Yun M.H."/>
        </authorList>
    </citation>
    <scope>NUCLEOTIDE SEQUENCE</scope>
    <source>
        <strain evidence="2">20211129_DDA</strain>
        <tissue evidence="2">Liver</tissue>
    </source>
</reference>
<protein>
    <submittedName>
        <fullName evidence="2">Uncharacterized protein</fullName>
    </submittedName>
</protein>
<evidence type="ECO:0000256" key="1">
    <source>
        <dbReference type="SAM" id="MobiDB-lite"/>
    </source>
</evidence>
<dbReference type="AlphaFoldDB" id="A0AAV7L1N8"/>
<dbReference type="EMBL" id="JANPWB010000016">
    <property type="protein sequence ID" value="KAJ1081650.1"/>
    <property type="molecule type" value="Genomic_DNA"/>
</dbReference>
<evidence type="ECO:0000313" key="3">
    <source>
        <dbReference type="Proteomes" id="UP001066276"/>
    </source>
</evidence>
<sequence>MAPGVPLGTKEIKGRRRMEEYKHQMRTNPWRLETQTPWRRTVVPRSNPTEGEDVQRPATFGEERGPFRYGTHQERDTEKRVWKDKRGRSRQGSMKE</sequence>
<keyword evidence="3" id="KW-1185">Reference proteome</keyword>
<feature type="region of interest" description="Disordered" evidence="1">
    <location>
        <begin position="1"/>
        <end position="96"/>
    </location>
</feature>
<evidence type="ECO:0000313" key="2">
    <source>
        <dbReference type="EMBL" id="KAJ1081650.1"/>
    </source>
</evidence>
<feature type="compositionally biased region" description="Basic and acidic residues" evidence="1">
    <location>
        <begin position="61"/>
        <end position="81"/>
    </location>
</feature>
<proteinExistence type="predicted"/>
<accession>A0AAV7L1N8</accession>
<comment type="caution">
    <text evidence="2">The sequence shown here is derived from an EMBL/GenBank/DDBJ whole genome shotgun (WGS) entry which is preliminary data.</text>
</comment>
<organism evidence="2 3">
    <name type="scientific">Pleurodeles waltl</name>
    <name type="common">Iberian ribbed newt</name>
    <dbReference type="NCBI Taxonomy" id="8319"/>
    <lineage>
        <taxon>Eukaryota</taxon>
        <taxon>Metazoa</taxon>
        <taxon>Chordata</taxon>
        <taxon>Craniata</taxon>
        <taxon>Vertebrata</taxon>
        <taxon>Euteleostomi</taxon>
        <taxon>Amphibia</taxon>
        <taxon>Batrachia</taxon>
        <taxon>Caudata</taxon>
        <taxon>Salamandroidea</taxon>
        <taxon>Salamandridae</taxon>
        <taxon>Pleurodelinae</taxon>
        <taxon>Pleurodeles</taxon>
    </lineage>
</organism>
<name>A0AAV7L1N8_PLEWA</name>
<dbReference type="Proteomes" id="UP001066276">
    <property type="component" value="Chromosome 12"/>
</dbReference>
<gene>
    <name evidence="2" type="ORF">NDU88_001828</name>
</gene>